<dbReference type="Pfam" id="PF09335">
    <property type="entry name" value="VTT_dom"/>
    <property type="match status" value="1"/>
</dbReference>
<name>A0A6L9MUD3_9ALTE</name>
<evidence type="ECO:0000259" key="2">
    <source>
        <dbReference type="Pfam" id="PF09335"/>
    </source>
</evidence>
<proteinExistence type="predicted"/>
<feature type="transmembrane region" description="Helical" evidence="1">
    <location>
        <begin position="113"/>
        <end position="136"/>
    </location>
</feature>
<evidence type="ECO:0000313" key="3">
    <source>
        <dbReference type="EMBL" id="NDW21370.1"/>
    </source>
</evidence>
<keyword evidence="1" id="KW-0472">Membrane</keyword>
<dbReference type="EMBL" id="JAAAWP010000003">
    <property type="protein sequence ID" value="NDW21370.1"/>
    <property type="molecule type" value="Genomic_DNA"/>
</dbReference>
<dbReference type="Proteomes" id="UP000478837">
    <property type="component" value="Unassembled WGS sequence"/>
</dbReference>
<accession>A0A6L9MUD3</accession>
<feature type="transmembrane region" description="Helical" evidence="1">
    <location>
        <begin position="23"/>
        <end position="41"/>
    </location>
</feature>
<dbReference type="GO" id="GO:0005886">
    <property type="term" value="C:plasma membrane"/>
    <property type="evidence" value="ECO:0007669"/>
    <property type="project" value="UniProtKB-ARBA"/>
</dbReference>
<dbReference type="PANTHER" id="PTHR42709:SF11">
    <property type="entry name" value="DEDA FAMILY PROTEIN"/>
    <property type="match status" value="1"/>
</dbReference>
<dbReference type="InterPro" id="IPR051311">
    <property type="entry name" value="DedA_domain"/>
</dbReference>
<reference evidence="3 4" key="1">
    <citation type="submission" date="2020-01" db="EMBL/GenBank/DDBJ databases">
        <title>Genomes of bacteria type strains.</title>
        <authorList>
            <person name="Chen J."/>
            <person name="Zhu S."/>
            <person name="Yang J."/>
        </authorList>
    </citation>
    <scope>NUCLEOTIDE SEQUENCE [LARGE SCALE GENOMIC DNA]</scope>
    <source>
        <strain evidence="3 4">LMG 22958</strain>
    </source>
</reference>
<feature type="domain" description="VTT" evidence="2">
    <location>
        <begin position="57"/>
        <end position="163"/>
    </location>
</feature>
<organism evidence="3 4">
    <name type="scientific">Alteromonas hispanica</name>
    <dbReference type="NCBI Taxonomy" id="315421"/>
    <lineage>
        <taxon>Bacteria</taxon>
        <taxon>Pseudomonadati</taxon>
        <taxon>Pseudomonadota</taxon>
        <taxon>Gammaproteobacteria</taxon>
        <taxon>Alteromonadales</taxon>
        <taxon>Alteromonadaceae</taxon>
        <taxon>Alteromonas/Salinimonas group</taxon>
        <taxon>Alteromonas</taxon>
    </lineage>
</organism>
<evidence type="ECO:0000313" key="4">
    <source>
        <dbReference type="Proteomes" id="UP000478837"/>
    </source>
</evidence>
<keyword evidence="1" id="KW-1133">Transmembrane helix</keyword>
<dbReference type="PANTHER" id="PTHR42709">
    <property type="entry name" value="ALKALINE PHOSPHATASE LIKE PROTEIN"/>
    <property type="match status" value="1"/>
</dbReference>
<protein>
    <submittedName>
        <fullName evidence="3">DedA family protein</fullName>
    </submittedName>
</protein>
<dbReference type="RefSeq" id="WP_163111322.1">
    <property type="nucleotide sequence ID" value="NZ_JAAAWP010000003.1"/>
</dbReference>
<evidence type="ECO:0000256" key="1">
    <source>
        <dbReference type="SAM" id="Phobius"/>
    </source>
</evidence>
<feature type="transmembrane region" description="Helical" evidence="1">
    <location>
        <begin position="61"/>
        <end position="84"/>
    </location>
</feature>
<comment type="caution">
    <text evidence="3">The sequence shown here is derived from an EMBL/GenBank/DDBJ whole genome shotgun (WGS) entry which is preliminary data.</text>
</comment>
<keyword evidence="1" id="KW-0812">Transmembrane</keyword>
<sequence>MTPVQKVSKKVTRKTKQLVDSKHMLKGITISSFLESTIVPIPLEAVMLPLMQARRESLWQIAAMATLGCVIGAVFGYALGYYLFDIIGEWVIETFFSQDQFDNVKNKMEQQGFWFVMTLGIAPIPFQVAMLAAGATKFSLPLFLLATVIARSLRYFGLAAVVYYAGDKAEQLIRRYKMKAVIAATLVVLLLWWATNAL</sequence>
<dbReference type="InterPro" id="IPR032816">
    <property type="entry name" value="VTT_dom"/>
</dbReference>
<gene>
    <name evidence="3" type="ORF">GTW09_07550</name>
</gene>
<feature type="transmembrane region" description="Helical" evidence="1">
    <location>
        <begin position="142"/>
        <end position="166"/>
    </location>
</feature>
<feature type="transmembrane region" description="Helical" evidence="1">
    <location>
        <begin position="178"/>
        <end position="195"/>
    </location>
</feature>
<dbReference type="AlphaFoldDB" id="A0A6L9MUD3"/>
<keyword evidence="4" id="KW-1185">Reference proteome</keyword>